<proteinExistence type="predicted"/>
<protein>
    <submittedName>
        <fullName evidence="1">Uncharacterized protein</fullName>
    </submittedName>
</protein>
<dbReference type="EMBL" id="UOES01000390">
    <property type="protein sequence ID" value="VAW28368.1"/>
    <property type="molecule type" value="Genomic_DNA"/>
</dbReference>
<evidence type="ECO:0000313" key="1">
    <source>
        <dbReference type="EMBL" id="VAW28368.1"/>
    </source>
</evidence>
<name>A0A3B0UCX7_9ZZZZ</name>
<dbReference type="AlphaFoldDB" id="A0A3B0UCX7"/>
<reference evidence="1" key="1">
    <citation type="submission" date="2018-06" db="EMBL/GenBank/DDBJ databases">
        <authorList>
            <person name="Zhirakovskaya E."/>
        </authorList>
    </citation>
    <scope>NUCLEOTIDE SEQUENCE</scope>
</reference>
<organism evidence="1">
    <name type="scientific">hydrothermal vent metagenome</name>
    <dbReference type="NCBI Taxonomy" id="652676"/>
    <lineage>
        <taxon>unclassified sequences</taxon>
        <taxon>metagenomes</taxon>
        <taxon>ecological metagenomes</taxon>
    </lineage>
</organism>
<sequence length="91" mass="10617">MAVKYSKQYLNKLEDLMAETDFILRYEKGNFKSGYCILNSKKIAIINKYFTHEGKINCIIDIVKSIEVDTEKLSPKNQTLFLELSQTDLEF</sequence>
<accession>A0A3B0UCX7</accession>
<gene>
    <name evidence="1" type="ORF">MNBD_BACTEROID06-550</name>
</gene>